<proteinExistence type="predicted"/>
<reference evidence="2" key="1">
    <citation type="submission" date="2023-03" db="EMBL/GenBank/DDBJ databases">
        <title>Mating type loci evolution in Malassezia.</title>
        <authorList>
            <person name="Coelho M.A."/>
        </authorList>
    </citation>
    <scope>NUCLEOTIDE SEQUENCE</scope>
    <source>
        <strain evidence="2">CBS 9557</strain>
    </source>
</reference>
<dbReference type="GO" id="GO:0003735">
    <property type="term" value="F:structural constituent of ribosome"/>
    <property type="evidence" value="ECO:0007669"/>
    <property type="project" value="TreeGrafter"/>
</dbReference>
<accession>A0AAF0ELG6</accession>
<evidence type="ECO:0000256" key="1">
    <source>
        <dbReference type="SAM" id="MobiDB-lite"/>
    </source>
</evidence>
<feature type="region of interest" description="Disordered" evidence="1">
    <location>
        <begin position="23"/>
        <end position="58"/>
    </location>
</feature>
<dbReference type="GO" id="GO:0032543">
    <property type="term" value="P:mitochondrial translation"/>
    <property type="evidence" value="ECO:0007669"/>
    <property type="project" value="TreeGrafter"/>
</dbReference>
<feature type="region of interest" description="Disordered" evidence="1">
    <location>
        <begin position="169"/>
        <end position="198"/>
    </location>
</feature>
<protein>
    <recommendedName>
        <fullName evidence="4">37S ribosomal protein S35, mitochondrial</fullName>
    </recommendedName>
</protein>
<dbReference type="Pfam" id="PF12298">
    <property type="entry name" value="Bot1p"/>
    <property type="match status" value="1"/>
</dbReference>
<dbReference type="AlphaFoldDB" id="A0AAF0ELG6"/>
<gene>
    <name evidence="2" type="ORF">MNAN1_001714</name>
</gene>
<keyword evidence="3" id="KW-1185">Reference proteome</keyword>
<evidence type="ECO:0000313" key="3">
    <source>
        <dbReference type="Proteomes" id="UP001213623"/>
    </source>
</evidence>
<feature type="region of interest" description="Disordered" evidence="1">
    <location>
        <begin position="212"/>
        <end position="231"/>
    </location>
</feature>
<dbReference type="InterPro" id="IPR021036">
    <property type="entry name" value="Ribosomal_mS45"/>
</dbReference>
<dbReference type="Proteomes" id="UP001213623">
    <property type="component" value="Chromosome 3"/>
</dbReference>
<dbReference type="PANTHER" id="PTHR28158:SF1">
    <property type="entry name" value="SMALL RIBOSOMAL SUBUNIT PROTEIN MS45"/>
    <property type="match status" value="1"/>
</dbReference>
<evidence type="ECO:0008006" key="4">
    <source>
        <dbReference type="Google" id="ProtNLM"/>
    </source>
</evidence>
<feature type="compositionally biased region" description="Basic residues" evidence="1">
    <location>
        <begin position="265"/>
        <end position="279"/>
    </location>
</feature>
<organism evidence="2 3">
    <name type="scientific">Malassezia nana</name>
    <dbReference type="NCBI Taxonomy" id="180528"/>
    <lineage>
        <taxon>Eukaryota</taxon>
        <taxon>Fungi</taxon>
        <taxon>Dikarya</taxon>
        <taxon>Basidiomycota</taxon>
        <taxon>Ustilaginomycotina</taxon>
        <taxon>Malasseziomycetes</taxon>
        <taxon>Malasseziales</taxon>
        <taxon>Malasseziaceae</taxon>
        <taxon>Malassezia</taxon>
    </lineage>
</organism>
<name>A0AAF0ELG6_9BASI</name>
<dbReference type="EMBL" id="CP119894">
    <property type="protein sequence ID" value="WFD26729.1"/>
    <property type="molecule type" value="Genomic_DNA"/>
</dbReference>
<feature type="region of interest" description="Disordered" evidence="1">
    <location>
        <begin position="260"/>
        <end position="285"/>
    </location>
</feature>
<sequence>MMRACGPARRPLEASAARMYATLSGAAPHAQKEQAQRRGRDRPRRLLPRGPLPPFREWLKGDGERFRYPAPGRGPHWIGSTPFPLNPAFHPPPPVHQNVRDDMWTLHKQDPQQWTVRSLSNKFRLSLERTEAVLRLKALEEEFVQEGKPLQTEFQRHMERLLGARASFTQEARPVPPSPPHSPRGAPYEELSEGADTSKYKSPLADAIRESNRAHRRTMAQLPTGAPHLTSESRSIPAAHAHRAPLRVVRVAPDSYAGIGTVERNRKRAARRAQQRAKRAAQASA</sequence>
<dbReference type="GO" id="GO:0005763">
    <property type="term" value="C:mitochondrial small ribosomal subunit"/>
    <property type="evidence" value="ECO:0007669"/>
    <property type="project" value="TreeGrafter"/>
</dbReference>
<dbReference type="PANTHER" id="PTHR28158">
    <property type="entry name" value="37S RIBOSOMAL PROTEIN S35, MITOCHONDRIAL"/>
    <property type="match status" value="1"/>
</dbReference>
<evidence type="ECO:0000313" key="2">
    <source>
        <dbReference type="EMBL" id="WFD26729.1"/>
    </source>
</evidence>